<dbReference type="SUPFAM" id="SSF52799">
    <property type="entry name" value="(Phosphotyrosine protein) phosphatases II"/>
    <property type="match status" value="1"/>
</dbReference>
<dbReference type="SMART" id="SM00194">
    <property type="entry name" value="PTPc"/>
    <property type="match status" value="1"/>
</dbReference>
<dbReference type="Proteomes" id="UP000835052">
    <property type="component" value="Unassembled WGS sequence"/>
</dbReference>
<dbReference type="PRINTS" id="PR00700">
    <property type="entry name" value="PRTYPHPHTASE"/>
</dbReference>
<gene>
    <name evidence="3" type="ORF">CAUJ_LOCUS15176</name>
</gene>
<dbReference type="AlphaFoldDB" id="A0A8S1HV80"/>
<organism evidence="3 4">
    <name type="scientific">Caenorhabditis auriculariae</name>
    <dbReference type="NCBI Taxonomy" id="2777116"/>
    <lineage>
        <taxon>Eukaryota</taxon>
        <taxon>Metazoa</taxon>
        <taxon>Ecdysozoa</taxon>
        <taxon>Nematoda</taxon>
        <taxon>Chromadorea</taxon>
        <taxon>Rhabditida</taxon>
        <taxon>Rhabditina</taxon>
        <taxon>Rhabditomorpha</taxon>
        <taxon>Rhabditoidea</taxon>
        <taxon>Rhabditidae</taxon>
        <taxon>Peloderinae</taxon>
        <taxon>Caenorhabditis</taxon>
    </lineage>
</organism>
<evidence type="ECO:0000313" key="3">
    <source>
        <dbReference type="EMBL" id="CAD6199273.1"/>
    </source>
</evidence>
<name>A0A8S1HV80_9PELO</name>
<dbReference type="PANTHER" id="PTHR46163:SF26">
    <property type="entry name" value="TYROSINE-PROTEIN PHOSPHATASE DOMAIN-CONTAINING PROTEIN"/>
    <property type="match status" value="1"/>
</dbReference>
<dbReference type="EMBL" id="CAJGYM010000164">
    <property type="protein sequence ID" value="CAD6199273.1"/>
    <property type="molecule type" value="Genomic_DNA"/>
</dbReference>
<dbReference type="CDD" id="cd00047">
    <property type="entry name" value="PTPc"/>
    <property type="match status" value="1"/>
</dbReference>
<dbReference type="InterPro" id="IPR000387">
    <property type="entry name" value="Tyr_Pase_dom"/>
</dbReference>
<dbReference type="InterPro" id="IPR029021">
    <property type="entry name" value="Prot-tyrosine_phosphatase-like"/>
</dbReference>
<dbReference type="InterPro" id="IPR052782">
    <property type="entry name" value="Oocyte-zygote_transition_reg"/>
</dbReference>
<dbReference type="SMART" id="SM00404">
    <property type="entry name" value="PTPc_motif"/>
    <property type="match status" value="1"/>
</dbReference>
<evidence type="ECO:0000259" key="1">
    <source>
        <dbReference type="PROSITE" id="PS50055"/>
    </source>
</evidence>
<comment type="caution">
    <text evidence="3">The sequence shown here is derived from an EMBL/GenBank/DDBJ whole genome shotgun (WGS) entry which is preliminary data.</text>
</comment>
<dbReference type="Pfam" id="PF00102">
    <property type="entry name" value="Y_phosphatase"/>
    <property type="match status" value="1"/>
</dbReference>
<evidence type="ECO:0008006" key="5">
    <source>
        <dbReference type="Google" id="ProtNLM"/>
    </source>
</evidence>
<proteinExistence type="predicted"/>
<dbReference type="InterPro" id="IPR000242">
    <property type="entry name" value="PTP_cat"/>
</dbReference>
<dbReference type="PROSITE" id="PS50056">
    <property type="entry name" value="TYR_PHOSPHATASE_2"/>
    <property type="match status" value="1"/>
</dbReference>
<sequence>MTLAMAVQMTSYNRKSNEDVKGSSTCSSSSSQDDLIAKGFVQAADEFLFDINTGNASKKTIGEFVRSFSKSSVFSEFVTFTDYSILRNRNCWSFYEHPLLNRFYEIPLFEATRIKVPHESGHDYIHASEVDGFRERGKFIITQAPLAASTEQFWLMQWLNKVPIVVSLTEMVDENKLPILPKKRGESMKLGKISIEILHCRHVRNSYDSAVLKIQHDNEPPRKLLLLSFHSWGHKGTPRRPTELLDLVADVNYNRELLRRQAIAGQWLKPDEKFPVTLMCFSGVGRSCVVAGLDVLCRRLEASAALGTPLVDVLDTVKRVRIQRAGAFPKPEQYLYLSMAVLEFGIRTKLIPNNVLNQIDLINYMHQQNEME</sequence>
<dbReference type="GO" id="GO:0004725">
    <property type="term" value="F:protein tyrosine phosphatase activity"/>
    <property type="evidence" value="ECO:0007669"/>
    <property type="project" value="InterPro"/>
</dbReference>
<feature type="domain" description="Tyrosine-protein phosphatase" evidence="1">
    <location>
        <begin position="101"/>
        <end position="344"/>
    </location>
</feature>
<dbReference type="Gene3D" id="3.90.190.10">
    <property type="entry name" value="Protein tyrosine phosphatase superfamily"/>
    <property type="match status" value="1"/>
</dbReference>
<evidence type="ECO:0000313" key="4">
    <source>
        <dbReference type="Proteomes" id="UP000835052"/>
    </source>
</evidence>
<dbReference type="OrthoDB" id="10051650at2759"/>
<reference evidence="3" key="1">
    <citation type="submission" date="2020-10" db="EMBL/GenBank/DDBJ databases">
        <authorList>
            <person name="Kikuchi T."/>
        </authorList>
    </citation>
    <scope>NUCLEOTIDE SEQUENCE</scope>
    <source>
        <strain evidence="3">NKZ352</strain>
    </source>
</reference>
<dbReference type="PROSITE" id="PS50055">
    <property type="entry name" value="TYR_PHOSPHATASE_PTP"/>
    <property type="match status" value="1"/>
</dbReference>
<feature type="domain" description="Tyrosine specific protein phosphatases" evidence="2">
    <location>
        <begin position="242"/>
        <end position="335"/>
    </location>
</feature>
<dbReference type="InterPro" id="IPR003595">
    <property type="entry name" value="Tyr_Pase_cat"/>
</dbReference>
<keyword evidence="4" id="KW-1185">Reference proteome</keyword>
<evidence type="ECO:0000259" key="2">
    <source>
        <dbReference type="PROSITE" id="PS50056"/>
    </source>
</evidence>
<protein>
    <recommendedName>
        <fullName evidence="5">Tyrosine-protein phosphatase domain-containing protein</fullName>
    </recommendedName>
</protein>
<dbReference type="PANTHER" id="PTHR46163">
    <property type="entry name" value="TYROSINE-PROTEIN PHOSPHATASE-RELATED"/>
    <property type="match status" value="1"/>
</dbReference>
<accession>A0A8S1HV80</accession>